<name>A0A481ZCK0_9VIRU</name>
<sequence>MSNDATVRCSEITLKDLQCKNEARDGNEKCYLHLGERKTGNNLTCSGTTSKGDKCMKRVKSKGIMCHLHLKQLDVETDEVNEDVDDCITQLQTIKLMELLAQVTDFDFDDTLSVVFQYQDLIDHTSSMI</sequence>
<dbReference type="EMBL" id="MK500595">
    <property type="protein sequence ID" value="QBK93396.1"/>
    <property type="molecule type" value="Genomic_DNA"/>
</dbReference>
<organism evidence="1">
    <name type="scientific">Pithovirus LCPAC404</name>
    <dbReference type="NCBI Taxonomy" id="2506597"/>
    <lineage>
        <taxon>Viruses</taxon>
        <taxon>Pithoviruses</taxon>
    </lineage>
</organism>
<gene>
    <name evidence="1" type="ORF">LCPAC404_01000</name>
</gene>
<protein>
    <submittedName>
        <fullName evidence="1">Uncharacterized protein</fullName>
    </submittedName>
</protein>
<reference evidence="1" key="1">
    <citation type="journal article" date="2019" name="MBio">
        <title>Virus Genomes from Deep Sea Sediments Expand the Ocean Megavirome and Support Independent Origins of Viral Gigantism.</title>
        <authorList>
            <person name="Backstrom D."/>
            <person name="Yutin N."/>
            <person name="Jorgensen S.L."/>
            <person name="Dharamshi J."/>
            <person name="Homa F."/>
            <person name="Zaremba-Niedwiedzka K."/>
            <person name="Spang A."/>
            <person name="Wolf Y.I."/>
            <person name="Koonin E.V."/>
            <person name="Ettema T.J."/>
        </authorList>
    </citation>
    <scope>NUCLEOTIDE SEQUENCE</scope>
</reference>
<proteinExistence type="predicted"/>
<accession>A0A481ZCK0</accession>
<evidence type="ECO:0000313" key="1">
    <source>
        <dbReference type="EMBL" id="QBK93396.1"/>
    </source>
</evidence>